<dbReference type="STRING" id="411473.RUMCAL_03306"/>
<proteinExistence type="predicted"/>
<protein>
    <submittedName>
        <fullName evidence="5">Tetratricopeptide repeat protein</fullName>
    </submittedName>
</protein>
<dbReference type="InterPro" id="IPR019734">
    <property type="entry name" value="TPR_rpt"/>
</dbReference>
<dbReference type="PANTHER" id="PTHR45641:SF19">
    <property type="entry name" value="NEPHROCYSTIN-3"/>
    <property type="match status" value="1"/>
</dbReference>
<dbReference type="PROSITE" id="PS50005">
    <property type="entry name" value="TPR"/>
    <property type="match status" value="2"/>
</dbReference>
<dbReference type="Pfam" id="PF13228">
    <property type="entry name" value="DUF4037"/>
    <property type="match status" value="1"/>
</dbReference>
<evidence type="ECO:0000259" key="4">
    <source>
        <dbReference type="Pfam" id="PF13228"/>
    </source>
</evidence>
<dbReference type="Gene3D" id="1.25.40.10">
    <property type="entry name" value="Tetratricopeptide repeat domain"/>
    <property type="match status" value="2"/>
</dbReference>
<evidence type="ECO:0000256" key="3">
    <source>
        <dbReference type="PROSITE-ProRule" id="PRU00339"/>
    </source>
</evidence>
<keyword evidence="1" id="KW-0677">Repeat</keyword>
<reference evidence="5 6" key="1">
    <citation type="submission" date="2013-07" db="EMBL/GenBank/DDBJ databases">
        <authorList>
            <person name="Weinstock G."/>
            <person name="Sodergren E."/>
            <person name="Wylie T."/>
            <person name="Fulton L."/>
            <person name="Fulton R."/>
            <person name="Fronick C."/>
            <person name="O'Laughlin M."/>
            <person name="Godfrey J."/>
            <person name="Miner T."/>
            <person name="Herter B."/>
            <person name="Appelbaum E."/>
            <person name="Cordes M."/>
            <person name="Lek S."/>
            <person name="Wollam A."/>
            <person name="Pepin K.H."/>
            <person name="Palsikar V.B."/>
            <person name="Mitreva M."/>
            <person name="Wilson R.K."/>
        </authorList>
    </citation>
    <scope>NUCLEOTIDE SEQUENCE [LARGE SCALE GENOMIC DNA]</scope>
    <source>
        <strain evidence="5 6">ATCC 27760</strain>
    </source>
</reference>
<dbReference type="EMBL" id="AWVF01000440">
    <property type="protein sequence ID" value="ERJ87535.1"/>
    <property type="molecule type" value="Genomic_DNA"/>
</dbReference>
<dbReference type="SMART" id="SM00028">
    <property type="entry name" value="TPR"/>
    <property type="match status" value="3"/>
</dbReference>
<keyword evidence="6" id="KW-1185">Reference proteome</keyword>
<sequence>MQIQQTLSRLDDLLHQCRLDEAETLLTQAVAQAQAEADTDSEKLLRNEQIGFYRDCGKFPAALETAAAARALFEQTGETDTISYATTLLNCANAYRAAGNYEDAFAAYKTVQSLYARLLPPDDGRVASLWNNLALLYQETEQWEQACTCLKQALELVQHDPDPTRTGISAANLAVSLLRLHRTAEALCYLQQAKKILIGKTPSDFHVSAVYAGFGDAYYQLGEYVKAADAYEKALPEIELHMGRNNFYEIVSENLKQTYARLGGGRPEERGLRLCERYYIAFGKPMLERNFGAVLPRLAIGLAGEGSECLGYDDALSRDHDFGAGFCIWVPDDLPEETVQQLRNAYAVLPKSYCGVSRVAMPEADGRVGVCRQSAFFRRLLGTDGVPETEAQWLEIESGMLAAACSGAVFRDDSGSFTAVRRKLSLGYSEEVRLRRLAQALGRMAQCGQYNYPRMRQRGDYATAQLYLTEFCKNAMEACHLLRNQYAPYEKWLLRSTAELEGFGALAESLRNLLLLPPEQDGSGQIESICAAIRKECTAMDKTEKTTAQAPFLADTAKTLAAQAAALEKHRATVEQLAELEFRTFDKVQGIGGRAACQDDWETFSIMRRSQYLPWEEELLEQWLAAFTAAVQAGRNPIMEKYARMMESTDPQLYAGFADQLPELSPEFVQLREAVIAIQIPWMEEFTAKYPHLGSRARVIHTAEDSTAQTSYETYLRGELSVYPFEVLYGYGRWVVSLYQAGKNLACMTMAETVRAYGYASLEAAEQACAETPLSGIPLQL</sequence>
<dbReference type="eggNOG" id="COG0457">
    <property type="taxonomic scope" value="Bacteria"/>
</dbReference>
<accession>U2K628</accession>
<comment type="caution">
    <text evidence="5">The sequence shown here is derived from an EMBL/GenBank/DDBJ whole genome shotgun (WGS) entry which is preliminary data.</text>
</comment>
<dbReference type="AlphaFoldDB" id="U2K628"/>
<dbReference type="HOGENOM" id="CLU_010138_0_0_9"/>
<dbReference type="SUPFAM" id="SSF48452">
    <property type="entry name" value="TPR-like"/>
    <property type="match status" value="1"/>
</dbReference>
<feature type="domain" description="DUF4037" evidence="4">
    <location>
        <begin position="393"/>
        <end position="493"/>
    </location>
</feature>
<feature type="repeat" description="TPR" evidence="3">
    <location>
        <begin position="127"/>
        <end position="160"/>
    </location>
</feature>
<dbReference type="PANTHER" id="PTHR45641">
    <property type="entry name" value="TETRATRICOPEPTIDE REPEAT PROTEIN (AFU_ORTHOLOGUE AFUA_6G03870)"/>
    <property type="match status" value="1"/>
</dbReference>
<feature type="repeat" description="TPR" evidence="3">
    <location>
        <begin position="208"/>
        <end position="241"/>
    </location>
</feature>
<dbReference type="PATRIC" id="fig|411473.3.peg.2772"/>
<keyword evidence="2 3" id="KW-0802">TPR repeat</keyword>
<evidence type="ECO:0000256" key="2">
    <source>
        <dbReference type="ARBA" id="ARBA00022803"/>
    </source>
</evidence>
<evidence type="ECO:0000256" key="1">
    <source>
        <dbReference type="ARBA" id="ARBA00022737"/>
    </source>
</evidence>
<dbReference type="OrthoDB" id="3030at2"/>
<organism evidence="5 6">
    <name type="scientific">Ruminococcus callidus ATCC 27760</name>
    <dbReference type="NCBI Taxonomy" id="411473"/>
    <lineage>
        <taxon>Bacteria</taxon>
        <taxon>Bacillati</taxon>
        <taxon>Bacillota</taxon>
        <taxon>Clostridia</taxon>
        <taxon>Eubacteriales</taxon>
        <taxon>Oscillospiraceae</taxon>
        <taxon>Ruminococcus</taxon>
    </lineage>
</organism>
<evidence type="ECO:0000313" key="6">
    <source>
        <dbReference type="Proteomes" id="UP000016662"/>
    </source>
</evidence>
<name>U2K628_9FIRM</name>
<dbReference type="InterPro" id="IPR011990">
    <property type="entry name" value="TPR-like_helical_dom_sf"/>
</dbReference>
<dbReference type="InterPro" id="IPR025117">
    <property type="entry name" value="DUF4037"/>
</dbReference>
<dbReference type="Proteomes" id="UP000016662">
    <property type="component" value="Unassembled WGS sequence"/>
</dbReference>
<dbReference type="Pfam" id="PF13526">
    <property type="entry name" value="DUF4125"/>
    <property type="match status" value="1"/>
</dbReference>
<evidence type="ECO:0000313" key="5">
    <source>
        <dbReference type="EMBL" id="ERJ87535.1"/>
    </source>
</evidence>
<dbReference type="Pfam" id="PF13424">
    <property type="entry name" value="TPR_12"/>
    <property type="match status" value="2"/>
</dbReference>
<gene>
    <name evidence="5" type="ORF">RUMCAL_03306</name>
</gene>
<dbReference type="InterPro" id="IPR025191">
    <property type="entry name" value="DUF4125"/>
</dbReference>
<dbReference type="RefSeq" id="WP_021681616.1">
    <property type="nucleotide sequence ID" value="NZ_KI260358.1"/>
</dbReference>